<dbReference type="InterPro" id="IPR003784">
    <property type="entry name" value="BioY"/>
</dbReference>
<evidence type="ECO:0000256" key="2">
    <source>
        <dbReference type="PIRNR" id="PIRNR016661"/>
    </source>
</evidence>
<dbReference type="GO" id="GO:0005886">
    <property type="term" value="C:plasma membrane"/>
    <property type="evidence" value="ECO:0007669"/>
    <property type="project" value="UniProtKB-SubCell"/>
</dbReference>
<dbReference type="PANTHER" id="PTHR34295">
    <property type="entry name" value="BIOTIN TRANSPORTER BIOY"/>
    <property type="match status" value="1"/>
</dbReference>
<feature type="transmembrane region" description="Helical" evidence="3">
    <location>
        <begin position="56"/>
        <end position="73"/>
    </location>
</feature>
<dbReference type="Pfam" id="PF02632">
    <property type="entry name" value="BioY"/>
    <property type="match status" value="1"/>
</dbReference>
<evidence type="ECO:0000313" key="5">
    <source>
        <dbReference type="Proteomes" id="UP000197032"/>
    </source>
</evidence>
<dbReference type="RefSeq" id="WP_088554146.1">
    <property type="nucleotide sequence ID" value="NZ_BDGJ01000105.1"/>
</dbReference>
<dbReference type="PIRSF" id="PIRSF016661">
    <property type="entry name" value="BioY"/>
    <property type="match status" value="1"/>
</dbReference>
<dbReference type="EMBL" id="BDGJ01000105">
    <property type="protein sequence ID" value="GAW92887.1"/>
    <property type="molecule type" value="Genomic_DNA"/>
</dbReference>
<organism evidence="4 5">
    <name type="scientific">Calderihabitans maritimus</name>
    <dbReference type="NCBI Taxonomy" id="1246530"/>
    <lineage>
        <taxon>Bacteria</taxon>
        <taxon>Bacillati</taxon>
        <taxon>Bacillota</taxon>
        <taxon>Clostridia</taxon>
        <taxon>Neomoorellales</taxon>
        <taxon>Calderihabitantaceae</taxon>
        <taxon>Calderihabitans</taxon>
    </lineage>
</organism>
<feature type="transmembrane region" description="Helical" evidence="3">
    <location>
        <begin position="85"/>
        <end position="102"/>
    </location>
</feature>
<feature type="transmembrane region" description="Helical" evidence="3">
    <location>
        <begin position="109"/>
        <end position="130"/>
    </location>
</feature>
<dbReference type="GO" id="GO:0015225">
    <property type="term" value="F:biotin transmembrane transporter activity"/>
    <property type="evidence" value="ECO:0007669"/>
    <property type="project" value="UniProtKB-UniRule"/>
</dbReference>
<name>A0A1Z5HU62_9FIRM</name>
<gene>
    <name evidence="4" type="ORF">KKC1_20340</name>
</gene>
<accession>A0A1Z5HU62</accession>
<dbReference type="PANTHER" id="PTHR34295:SF1">
    <property type="entry name" value="BIOTIN TRANSPORTER BIOY"/>
    <property type="match status" value="1"/>
</dbReference>
<dbReference type="Gene3D" id="1.10.1760.20">
    <property type="match status" value="1"/>
</dbReference>
<protein>
    <recommendedName>
        <fullName evidence="2">Biotin transporter</fullName>
    </recommendedName>
</protein>
<comment type="subcellular location">
    <subcellularLocation>
        <location evidence="2">Cell membrane</location>
        <topology evidence="2">Multi-pass membrane protein</topology>
    </subcellularLocation>
</comment>
<keyword evidence="2" id="KW-0813">Transport</keyword>
<evidence type="ECO:0000256" key="3">
    <source>
        <dbReference type="SAM" id="Phobius"/>
    </source>
</evidence>
<keyword evidence="2 3" id="KW-0472">Membrane</keyword>
<keyword evidence="3" id="KW-1133">Transmembrane helix</keyword>
<dbReference type="Proteomes" id="UP000197032">
    <property type="component" value="Unassembled WGS sequence"/>
</dbReference>
<feature type="transmembrane region" description="Helical" evidence="3">
    <location>
        <begin position="142"/>
        <end position="167"/>
    </location>
</feature>
<comment type="similarity">
    <text evidence="1 2">Belongs to the BioY family.</text>
</comment>
<keyword evidence="3" id="KW-0812">Transmembrane</keyword>
<sequence length="188" mass="19914">MRTKSLVLAGLFAAITAISAQISIPLSFTPVPITMQVLAVCLAGGILGARLGAVSQLVYILLGAFGMPVFAQGKAGLNVLFGPTGGYIIGFVIAAYVIGLVIEKRMTYLSTLVAMFLGLVIIYFLGTIQLKFVLDLTWQKALIFGVGWFLPLDILKIFIGAALSVSVRRALVQSGMIANQQGMSEETA</sequence>
<dbReference type="AlphaFoldDB" id="A0A1Z5HU62"/>
<keyword evidence="2" id="KW-1003">Cell membrane</keyword>
<dbReference type="OrthoDB" id="9803495at2"/>
<feature type="transmembrane region" description="Helical" evidence="3">
    <location>
        <begin position="30"/>
        <end position="49"/>
    </location>
</feature>
<reference evidence="5" key="1">
    <citation type="journal article" date="2017" name="Appl. Environ. Microbiol.">
        <title>Genomic analysis of Calderihabitans maritimus KKC1, a thermophilic hydrogenogenic carboxydotrophic bacterium isolated from marine sediment.</title>
        <authorList>
            <person name="Omae K."/>
            <person name="Yoneda Y."/>
            <person name="Fukuyama Y."/>
            <person name="Yoshida T."/>
            <person name="Sako Y."/>
        </authorList>
    </citation>
    <scope>NUCLEOTIDE SEQUENCE [LARGE SCALE GENOMIC DNA]</scope>
    <source>
        <strain evidence="5">KKC1</strain>
    </source>
</reference>
<proteinExistence type="inferred from homology"/>
<comment type="caution">
    <text evidence="4">The sequence shown here is derived from an EMBL/GenBank/DDBJ whole genome shotgun (WGS) entry which is preliminary data.</text>
</comment>
<evidence type="ECO:0000256" key="1">
    <source>
        <dbReference type="ARBA" id="ARBA00010692"/>
    </source>
</evidence>
<keyword evidence="5" id="KW-1185">Reference proteome</keyword>
<evidence type="ECO:0000313" key="4">
    <source>
        <dbReference type="EMBL" id="GAW92887.1"/>
    </source>
</evidence>